<gene>
    <name evidence="1" type="ORF">A6X21_22285</name>
</gene>
<dbReference type="OrthoDB" id="9817599at2"/>
<accession>A0A1C3EE39</accession>
<evidence type="ECO:0000313" key="2">
    <source>
        <dbReference type="Proteomes" id="UP000094828"/>
    </source>
</evidence>
<evidence type="ECO:0000313" key="1">
    <source>
        <dbReference type="EMBL" id="ODA31489.1"/>
    </source>
</evidence>
<dbReference type="EMBL" id="LYDR01000085">
    <property type="protein sequence ID" value="ODA31489.1"/>
    <property type="molecule type" value="Genomic_DNA"/>
</dbReference>
<dbReference type="RefSeq" id="WP_068847776.1">
    <property type="nucleotide sequence ID" value="NZ_LYDR01000085.1"/>
</dbReference>
<name>A0A1C3EE39_9PLAN</name>
<reference evidence="1 2" key="1">
    <citation type="submission" date="2016-05" db="EMBL/GenBank/DDBJ databases">
        <title>Genomic and physiological characterization of Planctopirus sp. isolated from fresh water lake.</title>
        <authorList>
            <person name="Subhash Y."/>
            <person name="Ramana C."/>
        </authorList>
    </citation>
    <scope>NUCLEOTIDE SEQUENCE [LARGE SCALE GENOMIC DNA]</scope>
    <source>
        <strain evidence="1 2">JC280</strain>
    </source>
</reference>
<proteinExistence type="predicted"/>
<organism evidence="1 2">
    <name type="scientific">Planctopirus hydrillae</name>
    <dbReference type="NCBI Taxonomy" id="1841610"/>
    <lineage>
        <taxon>Bacteria</taxon>
        <taxon>Pseudomonadati</taxon>
        <taxon>Planctomycetota</taxon>
        <taxon>Planctomycetia</taxon>
        <taxon>Planctomycetales</taxon>
        <taxon>Planctomycetaceae</taxon>
        <taxon>Planctopirus</taxon>
    </lineage>
</organism>
<keyword evidence="2" id="KW-1185">Reference proteome</keyword>
<dbReference type="Proteomes" id="UP000094828">
    <property type="component" value="Unassembled WGS sequence"/>
</dbReference>
<dbReference type="AlphaFoldDB" id="A0A1C3EE39"/>
<protein>
    <submittedName>
        <fullName evidence="1">Uncharacterized protein</fullName>
    </submittedName>
</protein>
<comment type="caution">
    <text evidence="1">The sequence shown here is derived from an EMBL/GenBank/DDBJ whole genome shotgun (WGS) entry which is preliminary data.</text>
</comment>
<sequence>MESDKPWFDSDDDVDELDWTVVEKPLPPIVPRKRKIENELQTSWGRYGFRNPYPASYLQKELATVAYGVLDEIWRLCDAYLQYDFKRLRVRHKLASAGMYQARRLYDIQKIDPEFTGQVFLDRYHCSPPGRRRALQQFSCHQKWFCPYCCLASALRSYGLWAARLPNRKKGVLAYYQEDFRYDGVTAKKAAETFDFELLQRPYRLRMRPGHPTAAMTWCTLYPVESSNTRHKECPDRLTGSWVGERRYLLFYPSDVEMKLPNNDRMYLKNYDFFSKKVLARYVGKVCQFRRNLLAKRFAPNLAALYRLKRDPRHLCVGSRYPFNVHSHYGELRSKFDNPEWTF</sequence>